<name>A0A7K8YT09_9PASS</name>
<evidence type="ECO:0000256" key="4">
    <source>
        <dbReference type="ARBA" id="ARBA00010956"/>
    </source>
</evidence>
<comment type="similarity">
    <text evidence="4">Belongs to the spire family.</text>
</comment>
<dbReference type="GO" id="GO:0045010">
    <property type="term" value="P:actin nucleation"/>
    <property type="evidence" value="ECO:0007669"/>
    <property type="project" value="InterPro"/>
</dbReference>
<dbReference type="GO" id="GO:0030659">
    <property type="term" value="C:cytoplasmic vesicle membrane"/>
    <property type="evidence" value="ECO:0007669"/>
    <property type="project" value="UniProtKB-SubCell"/>
</dbReference>
<dbReference type="InterPro" id="IPR011019">
    <property type="entry name" value="KIND_dom"/>
</dbReference>
<dbReference type="Pfam" id="PF16474">
    <property type="entry name" value="KIND"/>
    <property type="match status" value="2"/>
</dbReference>
<dbReference type="PANTHER" id="PTHR21345:SF9">
    <property type="entry name" value="KIND DOMAIN-CONTAINING PROTEIN"/>
    <property type="match status" value="1"/>
</dbReference>
<keyword evidence="17" id="KW-1185">Reference proteome</keyword>
<keyword evidence="12" id="KW-0206">Cytoskeleton</keyword>
<keyword evidence="9" id="KW-0653">Protein transport</keyword>
<dbReference type="PROSITE" id="PS51377">
    <property type="entry name" value="KIND"/>
    <property type="match status" value="1"/>
</dbReference>
<feature type="non-terminal residue" evidence="16">
    <location>
        <position position="342"/>
    </location>
</feature>
<gene>
    <name evidence="16" type="primary">Spire1_1</name>
    <name evidence="16" type="ORF">SAKLUC_R14388</name>
</gene>
<organism evidence="16 17">
    <name type="scientific">Sakesphorus luctuosus</name>
    <dbReference type="NCBI Taxonomy" id="419690"/>
    <lineage>
        <taxon>Eukaryota</taxon>
        <taxon>Metazoa</taxon>
        <taxon>Chordata</taxon>
        <taxon>Craniata</taxon>
        <taxon>Vertebrata</taxon>
        <taxon>Euteleostomi</taxon>
        <taxon>Archelosauria</taxon>
        <taxon>Archosauria</taxon>
        <taxon>Dinosauria</taxon>
        <taxon>Saurischia</taxon>
        <taxon>Theropoda</taxon>
        <taxon>Coelurosauria</taxon>
        <taxon>Aves</taxon>
        <taxon>Neognathae</taxon>
        <taxon>Neoaves</taxon>
        <taxon>Telluraves</taxon>
        <taxon>Australaves</taxon>
        <taxon>Passeriformes</taxon>
        <taxon>Thamnophilidae</taxon>
        <taxon>Sakesphorus</taxon>
    </lineage>
</organism>
<feature type="domain" description="KIND" evidence="15">
    <location>
        <begin position="13"/>
        <end position="180"/>
    </location>
</feature>
<keyword evidence="6" id="KW-1003">Cell membrane</keyword>
<evidence type="ECO:0000313" key="16">
    <source>
        <dbReference type="EMBL" id="NXG06290.1"/>
    </source>
</evidence>
<dbReference type="SMART" id="SM00750">
    <property type="entry name" value="KIND"/>
    <property type="match status" value="1"/>
</dbReference>
<evidence type="ECO:0000256" key="8">
    <source>
        <dbReference type="ARBA" id="ARBA00022737"/>
    </source>
</evidence>
<keyword evidence="8" id="KW-0677">Repeat</keyword>
<dbReference type="GO" id="GO:0003779">
    <property type="term" value="F:actin binding"/>
    <property type="evidence" value="ECO:0007669"/>
    <property type="project" value="UniProtKB-KW"/>
</dbReference>
<feature type="non-terminal residue" evidence="16">
    <location>
        <position position="1"/>
    </location>
</feature>
<comment type="subcellular location">
    <subcellularLocation>
        <location evidence="3">Cell membrane</location>
        <topology evidence="3">Peripheral membrane protein</topology>
        <orientation evidence="3">Cytoplasmic side</orientation>
    </subcellularLocation>
    <subcellularLocation>
        <location evidence="2">Cytoplasm</location>
        <location evidence="2">Cytoskeleton</location>
    </subcellularLocation>
    <subcellularLocation>
        <location evidence="1">Cytoplasmic vesicle membrane</location>
        <topology evidence="1">Peripheral membrane protein</topology>
        <orientation evidence="1">Cytoplasmic side</orientation>
    </subcellularLocation>
</comment>
<dbReference type="InterPro" id="IPR029901">
    <property type="entry name" value="Spire"/>
</dbReference>
<evidence type="ECO:0000256" key="5">
    <source>
        <dbReference type="ARBA" id="ARBA00022448"/>
    </source>
</evidence>
<evidence type="ECO:0000256" key="14">
    <source>
        <dbReference type="SAM" id="MobiDB-lite"/>
    </source>
</evidence>
<evidence type="ECO:0000256" key="7">
    <source>
        <dbReference type="ARBA" id="ARBA00022490"/>
    </source>
</evidence>
<feature type="compositionally biased region" description="Low complexity" evidence="14">
    <location>
        <begin position="322"/>
        <end position="332"/>
    </location>
</feature>
<proteinExistence type="inferred from homology"/>
<comment type="caution">
    <text evidence="16">The sequence shown here is derived from an EMBL/GenBank/DDBJ whole genome shotgun (WGS) entry which is preliminary data.</text>
</comment>
<keyword evidence="5" id="KW-0813">Transport</keyword>
<dbReference type="GO" id="GO:0015031">
    <property type="term" value="P:protein transport"/>
    <property type="evidence" value="ECO:0007669"/>
    <property type="project" value="UniProtKB-KW"/>
</dbReference>
<accession>A0A7K8YT09</accession>
<evidence type="ECO:0000256" key="12">
    <source>
        <dbReference type="ARBA" id="ARBA00023212"/>
    </source>
</evidence>
<dbReference type="AlphaFoldDB" id="A0A7K8YT09"/>
<evidence type="ECO:0000256" key="1">
    <source>
        <dbReference type="ARBA" id="ARBA00004180"/>
    </source>
</evidence>
<feature type="region of interest" description="Disordered" evidence="14">
    <location>
        <begin position="322"/>
        <end position="342"/>
    </location>
</feature>
<sequence length="342" mass="38717">MESPRCEQSITKVSLAELLRCFEHPISEEQAWAICFQCCCKMGQLVGGLCPPLHSVLIKGSGSIFIHADGTASFKVYHKSGKSIDIGNIQQSEDKLLEYLGMVIYEALDWGIDSQMERELSGPLEKLLYLMLKLDDEPVKPALTLQDVIKACEEHLPRPSEATRHYEMTCRSLFDEYMELQKLVAIIKTSKEVHLGSPLSCYSSIDLALTGFSKAPLWPSVVCELQAGVRLRKASERPQPRLPPRERIRSPYELLLDDIQHKRYSLRKVMPLLMELFCHHLLYPLALCGAMLCLQVLERQLKECAPLEPGWHELHRAETKQAQKLQSAAAQEKGSRPKGTCY</sequence>
<dbReference type="PANTHER" id="PTHR21345">
    <property type="entry name" value="SPIRE"/>
    <property type="match status" value="1"/>
</dbReference>
<dbReference type="GO" id="GO:0005856">
    <property type="term" value="C:cytoskeleton"/>
    <property type="evidence" value="ECO:0007669"/>
    <property type="project" value="UniProtKB-SubCell"/>
</dbReference>
<dbReference type="GO" id="GO:0051295">
    <property type="term" value="P:establishment of meiotic spindle localization"/>
    <property type="evidence" value="ECO:0007669"/>
    <property type="project" value="TreeGrafter"/>
</dbReference>
<dbReference type="GO" id="GO:0030041">
    <property type="term" value="P:actin filament polymerization"/>
    <property type="evidence" value="ECO:0007669"/>
    <property type="project" value="TreeGrafter"/>
</dbReference>
<reference evidence="16 17" key="1">
    <citation type="submission" date="2019-09" db="EMBL/GenBank/DDBJ databases">
        <title>Bird 10,000 Genomes (B10K) Project - Family phase.</title>
        <authorList>
            <person name="Zhang G."/>
        </authorList>
    </citation>
    <scope>NUCLEOTIDE SEQUENCE [LARGE SCALE GENOMIC DNA]</scope>
    <source>
        <strain evidence="16">B10K-DU-001-06</strain>
        <tissue evidence="16">Muscle</tissue>
    </source>
</reference>
<evidence type="ECO:0000313" key="17">
    <source>
        <dbReference type="Proteomes" id="UP000558958"/>
    </source>
</evidence>
<evidence type="ECO:0000256" key="10">
    <source>
        <dbReference type="ARBA" id="ARBA00023136"/>
    </source>
</evidence>
<dbReference type="Gene3D" id="1.10.510.10">
    <property type="entry name" value="Transferase(Phosphotransferase) domain 1"/>
    <property type="match status" value="1"/>
</dbReference>
<dbReference type="EMBL" id="VWZD01007402">
    <property type="protein sequence ID" value="NXG06290.1"/>
    <property type="molecule type" value="Genomic_DNA"/>
</dbReference>
<keyword evidence="7" id="KW-0963">Cytoplasm</keyword>
<keyword evidence="10" id="KW-0472">Membrane</keyword>
<dbReference type="GO" id="GO:0036089">
    <property type="term" value="P:cleavage furrow formation"/>
    <property type="evidence" value="ECO:0007669"/>
    <property type="project" value="TreeGrafter"/>
</dbReference>
<evidence type="ECO:0000256" key="11">
    <source>
        <dbReference type="ARBA" id="ARBA00023203"/>
    </source>
</evidence>
<dbReference type="GO" id="GO:0005886">
    <property type="term" value="C:plasma membrane"/>
    <property type="evidence" value="ECO:0007669"/>
    <property type="project" value="UniProtKB-SubCell"/>
</dbReference>
<evidence type="ECO:0000259" key="15">
    <source>
        <dbReference type="PROSITE" id="PS51377"/>
    </source>
</evidence>
<dbReference type="Proteomes" id="UP000558958">
    <property type="component" value="Unassembled WGS sequence"/>
</dbReference>
<protein>
    <submittedName>
        <fullName evidence="16">SPIR1 protein</fullName>
    </submittedName>
</protein>
<dbReference type="GO" id="GO:0040038">
    <property type="term" value="P:polar body extrusion after meiotic divisions"/>
    <property type="evidence" value="ECO:0007669"/>
    <property type="project" value="TreeGrafter"/>
</dbReference>
<evidence type="ECO:0000256" key="2">
    <source>
        <dbReference type="ARBA" id="ARBA00004245"/>
    </source>
</evidence>
<evidence type="ECO:0000256" key="9">
    <source>
        <dbReference type="ARBA" id="ARBA00022927"/>
    </source>
</evidence>
<keyword evidence="11" id="KW-0009">Actin-binding</keyword>
<evidence type="ECO:0000256" key="3">
    <source>
        <dbReference type="ARBA" id="ARBA00004413"/>
    </source>
</evidence>
<dbReference type="GO" id="GO:0051639">
    <property type="term" value="P:actin filament network formation"/>
    <property type="evidence" value="ECO:0007669"/>
    <property type="project" value="TreeGrafter"/>
</dbReference>
<dbReference type="GO" id="GO:0048193">
    <property type="term" value="P:Golgi vesicle transport"/>
    <property type="evidence" value="ECO:0007669"/>
    <property type="project" value="TreeGrafter"/>
</dbReference>
<dbReference type="GO" id="GO:0005938">
    <property type="term" value="C:cell cortex"/>
    <property type="evidence" value="ECO:0007669"/>
    <property type="project" value="TreeGrafter"/>
</dbReference>
<keyword evidence="13" id="KW-0968">Cytoplasmic vesicle</keyword>
<dbReference type="GO" id="GO:0008017">
    <property type="term" value="F:microtubule binding"/>
    <property type="evidence" value="ECO:0007669"/>
    <property type="project" value="TreeGrafter"/>
</dbReference>
<evidence type="ECO:0000256" key="6">
    <source>
        <dbReference type="ARBA" id="ARBA00022475"/>
    </source>
</evidence>
<evidence type="ECO:0000256" key="13">
    <source>
        <dbReference type="ARBA" id="ARBA00023329"/>
    </source>
</evidence>